<dbReference type="PANTHER" id="PTHR47723">
    <property type="entry name" value="OS05G0353850 PROTEIN"/>
    <property type="match status" value="1"/>
</dbReference>
<dbReference type="InterPro" id="IPR002156">
    <property type="entry name" value="RNaseH_domain"/>
</dbReference>
<dbReference type="CDD" id="cd06222">
    <property type="entry name" value="RNase_H_like"/>
    <property type="match status" value="1"/>
</dbReference>
<evidence type="ECO:0000313" key="2">
    <source>
        <dbReference type="EMBL" id="CAA6674186.1"/>
    </source>
</evidence>
<dbReference type="PROSITE" id="PS50879">
    <property type="entry name" value="RNASE_H_1"/>
    <property type="match status" value="1"/>
</dbReference>
<feature type="domain" description="RNase H type-1" evidence="1">
    <location>
        <begin position="43"/>
        <end position="131"/>
    </location>
</feature>
<dbReference type="EMBL" id="CACRZD030000087">
    <property type="protein sequence ID" value="CAA6674186.1"/>
    <property type="molecule type" value="Genomic_DNA"/>
</dbReference>
<evidence type="ECO:0000259" key="1">
    <source>
        <dbReference type="PROSITE" id="PS50879"/>
    </source>
</evidence>
<protein>
    <recommendedName>
        <fullName evidence="1">RNase H type-1 domain-containing protein</fullName>
    </recommendedName>
</protein>
<accession>A0ABN7E9J8</accession>
<dbReference type="PANTHER" id="PTHR47723:SF19">
    <property type="entry name" value="POLYNUCLEOTIDYL TRANSFERASE, RIBONUCLEASE H-LIKE SUPERFAMILY PROTEIN"/>
    <property type="match status" value="1"/>
</dbReference>
<dbReference type="InterPro" id="IPR044730">
    <property type="entry name" value="RNase_H-like_dom_plant"/>
</dbReference>
<sequence>MHAIEIMRHVTQWLRSTYSLVPNKRNVRILFTTIRSVRWTPSKAGRWKLNVDGASQDNSRPSGGGGILRDSVGCIFFAFSNLYNIQTNIVAEAMAIRDGLLLCEEQNITNIILEFDSKVLVDILRADSCPY</sequence>
<dbReference type="InterPro" id="IPR053151">
    <property type="entry name" value="RNase_H-like"/>
</dbReference>
<proteinExistence type="predicted"/>
<dbReference type="Proteomes" id="UP001189122">
    <property type="component" value="Unassembled WGS sequence"/>
</dbReference>
<organism evidence="2 3">
    <name type="scientific">Spirodela intermedia</name>
    <name type="common">Intermediate duckweed</name>
    <dbReference type="NCBI Taxonomy" id="51605"/>
    <lineage>
        <taxon>Eukaryota</taxon>
        <taxon>Viridiplantae</taxon>
        <taxon>Streptophyta</taxon>
        <taxon>Embryophyta</taxon>
        <taxon>Tracheophyta</taxon>
        <taxon>Spermatophyta</taxon>
        <taxon>Magnoliopsida</taxon>
        <taxon>Liliopsida</taxon>
        <taxon>Araceae</taxon>
        <taxon>Lemnoideae</taxon>
        <taxon>Spirodela</taxon>
    </lineage>
</organism>
<comment type="caution">
    <text evidence="2">The sequence shown here is derived from an EMBL/GenBank/DDBJ whole genome shotgun (WGS) entry which is preliminary data.</text>
</comment>
<dbReference type="Gene3D" id="3.30.420.10">
    <property type="entry name" value="Ribonuclease H-like superfamily/Ribonuclease H"/>
    <property type="match status" value="1"/>
</dbReference>
<dbReference type="Pfam" id="PF13456">
    <property type="entry name" value="RVT_3"/>
    <property type="match status" value="1"/>
</dbReference>
<dbReference type="SUPFAM" id="SSF53098">
    <property type="entry name" value="Ribonuclease H-like"/>
    <property type="match status" value="1"/>
</dbReference>
<dbReference type="InterPro" id="IPR012337">
    <property type="entry name" value="RNaseH-like_sf"/>
</dbReference>
<evidence type="ECO:0000313" key="3">
    <source>
        <dbReference type="Proteomes" id="UP001189122"/>
    </source>
</evidence>
<keyword evidence="3" id="KW-1185">Reference proteome</keyword>
<dbReference type="InterPro" id="IPR036397">
    <property type="entry name" value="RNaseH_sf"/>
</dbReference>
<gene>
    <name evidence="2" type="ORF">SI7747_UN020544</name>
</gene>
<reference evidence="3" key="1">
    <citation type="journal article" date="2020" name="Sci. Rep.">
        <title>Chromosome-scale genome assembly for the duckweed Spirodela intermedia, integrating cytogenetic maps, PacBio and Oxford Nanopore libraries.</title>
        <authorList>
            <person name="Hoang P.T.N."/>
            <person name="Fiebig A."/>
            <person name="Novak P."/>
            <person name="Macas J."/>
            <person name="Cao H.X."/>
            <person name="Stepanenko A."/>
            <person name="Chen G."/>
            <person name="Borisjuk N."/>
            <person name="Scholz U."/>
            <person name="Schubert I."/>
        </authorList>
    </citation>
    <scope>NUCLEOTIDE SEQUENCE [LARGE SCALE GENOMIC DNA]</scope>
</reference>
<name>A0ABN7E9J8_SPIIN</name>